<evidence type="ECO:0000256" key="2">
    <source>
        <dbReference type="ARBA" id="ARBA00022475"/>
    </source>
</evidence>
<reference evidence="11 12" key="1">
    <citation type="submission" date="2013-03" db="EMBL/GenBank/DDBJ databases">
        <title>The Genome Sequence of Capronia coronata CBS 617.96.</title>
        <authorList>
            <consortium name="The Broad Institute Genomics Platform"/>
            <person name="Cuomo C."/>
            <person name="de Hoog S."/>
            <person name="Gorbushina A."/>
            <person name="Walker B."/>
            <person name="Young S.K."/>
            <person name="Zeng Q."/>
            <person name="Gargeya S."/>
            <person name="Fitzgerald M."/>
            <person name="Haas B."/>
            <person name="Abouelleil A."/>
            <person name="Allen A.W."/>
            <person name="Alvarado L."/>
            <person name="Arachchi H.M."/>
            <person name="Berlin A.M."/>
            <person name="Chapman S.B."/>
            <person name="Gainer-Dewar J."/>
            <person name="Goldberg J."/>
            <person name="Griggs A."/>
            <person name="Gujja S."/>
            <person name="Hansen M."/>
            <person name="Howarth C."/>
            <person name="Imamovic A."/>
            <person name="Ireland A."/>
            <person name="Larimer J."/>
            <person name="McCowan C."/>
            <person name="Murphy C."/>
            <person name="Pearson M."/>
            <person name="Poon T.W."/>
            <person name="Priest M."/>
            <person name="Roberts A."/>
            <person name="Saif S."/>
            <person name="Shea T."/>
            <person name="Sisk P."/>
            <person name="Sykes S."/>
            <person name="Wortman J."/>
            <person name="Nusbaum C."/>
            <person name="Birren B."/>
        </authorList>
    </citation>
    <scope>NUCLEOTIDE SEQUENCE [LARGE SCALE GENOMIC DNA]</scope>
    <source>
        <strain evidence="11 12">CBS 617.96</strain>
    </source>
</reference>
<evidence type="ECO:0000256" key="5">
    <source>
        <dbReference type="ARBA" id="ARBA00023136"/>
    </source>
</evidence>
<evidence type="ECO:0000256" key="8">
    <source>
        <dbReference type="SAM" id="MobiDB-lite"/>
    </source>
</evidence>
<dbReference type="RefSeq" id="XP_007727404.1">
    <property type="nucleotide sequence ID" value="XM_007729214.1"/>
</dbReference>
<accession>W9XS87</accession>
<name>W9XS87_9EURO</name>
<evidence type="ECO:0000313" key="12">
    <source>
        <dbReference type="Proteomes" id="UP000019484"/>
    </source>
</evidence>
<dbReference type="GeneID" id="19163203"/>
<keyword evidence="7" id="KW-0449">Lipoprotein</keyword>
<evidence type="ECO:0000256" key="6">
    <source>
        <dbReference type="ARBA" id="ARBA00023180"/>
    </source>
</evidence>
<keyword evidence="2" id="KW-1003">Cell membrane</keyword>
<dbReference type="Pfam" id="PF20238">
    <property type="entry name" value="BIM1-like_dom"/>
    <property type="match status" value="1"/>
</dbReference>
<keyword evidence="4 9" id="KW-0732">Signal</keyword>
<dbReference type="PANTHER" id="PTHR34992:SF1">
    <property type="entry name" value="COPPER ACQUISITION FACTOR BIM1-LIKE DOMAIN-CONTAINING PROTEIN"/>
    <property type="match status" value="1"/>
</dbReference>
<dbReference type="InterPro" id="IPR046936">
    <property type="entry name" value="BIM1-like"/>
</dbReference>
<feature type="region of interest" description="Disordered" evidence="8">
    <location>
        <begin position="171"/>
        <end position="214"/>
    </location>
</feature>
<dbReference type="HOGENOM" id="CLU_070647_2_0_1"/>
<keyword evidence="5" id="KW-0472">Membrane</keyword>
<protein>
    <recommendedName>
        <fullName evidence="10">Copper acquisition factor BIM1-like domain-containing protein</fullName>
    </recommendedName>
</protein>
<dbReference type="eggNOG" id="ENOG502S92W">
    <property type="taxonomic scope" value="Eukaryota"/>
</dbReference>
<dbReference type="EMBL" id="AMWN01000008">
    <property type="protein sequence ID" value="EXJ80210.1"/>
    <property type="molecule type" value="Genomic_DNA"/>
</dbReference>
<evidence type="ECO:0000259" key="10">
    <source>
        <dbReference type="Pfam" id="PF20238"/>
    </source>
</evidence>
<evidence type="ECO:0000313" key="11">
    <source>
        <dbReference type="EMBL" id="EXJ80210.1"/>
    </source>
</evidence>
<dbReference type="STRING" id="1182541.W9XS87"/>
<evidence type="ECO:0000256" key="4">
    <source>
        <dbReference type="ARBA" id="ARBA00022729"/>
    </source>
</evidence>
<feature type="domain" description="Copper acquisition factor BIM1-like" evidence="10">
    <location>
        <begin position="17"/>
        <end position="159"/>
    </location>
</feature>
<evidence type="ECO:0000256" key="1">
    <source>
        <dbReference type="ARBA" id="ARBA00004609"/>
    </source>
</evidence>
<keyword evidence="6" id="KW-0325">Glycoprotein</keyword>
<sequence length="240" mass="24098">MIPQSVVALLSLPLLVSAHFHILYPTPRSNDEEDEPKFPCGGFAVSQNRTVVSSSAIPIALQMGHDRSVVQMLLALGNDPGDNFNITLEQTFQEQGEGNFCLPSVQIPANLGIQDGTNGTLQVITDGEGGGGLYVCADLTFTSSPTVQSLPSACSNGTGVTAFPLSAKINANESNADGSPQSGSNSGSSSSASSSSASATPSATASASGASSSPTGNNAAMFTAGWSVLGAAVLGAVALM</sequence>
<feature type="signal peptide" evidence="9">
    <location>
        <begin position="1"/>
        <end position="18"/>
    </location>
</feature>
<comment type="caution">
    <text evidence="11">The sequence shown here is derived from an EMBL/GenBank/DDBJ whole genome shotgun (WGS) entry which is preliminary data.</text>
</comment>
<gene>
    <name evidence="11" type="ORF">A1O1_08352</name>
</gene>
<keyword evidence="3" id="KW-0336">GPI-anchor</keyword>
<dbReference type="AlphaFoldDB" id="W9XS87"/>
<dbReference type="CDD" id="cd21176">
    <property type="entry name" value="LPMO_auxiliary-like"/>
    <property type="match status" value="1"/>
</dbReference>
<dbReference type="GO" id="GO:0098552">
    <property type="term" value="C:side of membrane"/>
    <property type="evidence" value="ECO:0007669"/>
    <property type="project" value="UniProtKB-KW"/>
</dbReference>
<comment type="subcellular location">
    <subcellularLocation>
        <location evidence="1">Cell membrane</location>
        <topology evidence="1">Lipid-anchor</topology>
        <topology evidence="1">GPI-anchor</topology>
    </subcellularLocation>
</comment>
<evidence type="ECO:0000256" key="9">
    <source>
        <dbReference type="SAM" id="SignalP"/>
    </source>
</evidence>
<dbReference type="GO" id="GO:0005886">
    <property type="term" value="C:plasma membrane"/>
    <property type="evidence" value="ECO:0007669"/>
    <property type="project" value="UniProtKB-SubCell"/>
</dbReference>
<evidence type="ECO:0000256" key="3">
    <source>
        <dbReference type="ARBA" id="ARBA00022622"/>
    </source>
</evidence>
<organism evidence="11 12">
    <name type="scientific">Capronia coronata CBS 617.96</name>
    <dbReference type="NCBI Taxonomy" id="1182541"/>
    <lineage>
        <taxon>Eukaryota</taxon>
        <taxon>Fungi</taxon>
        <taxon>Dikarya</taxon>
        <taxon>Ascomycota</taxon>
        <taxon>Pezizomycotina</taxon>
        <taxon>Eurotiomycetes</taxon>
        <taxon>Chaetothyriomycetidae</taxon>
        <taxon>Chaetothyriales</taxon>
        <taxon>Herpotrichiellaceae</taxon>
        <taxon>Capronia</taxon>
    </lineage>
</organism>
<dbReference type="OrthoDB" id="2146436at2759"/>
<dbReference type="Proteomes" id="UP000019484">
    <property type="component" value="Unassembled WGS sequence"/>
</dbReference>
<dbReference type="PANTHER" id="PTHR34992">
    <property type="entry name" value="HYPHAL ANASTAMOSIS-7 PROTEIN"/>
    <property type="match status" value="1"/>
</dbReference>
<dbReference type="InterPro" id="IPR046530">
    <property type="entry name" value="BIM1-like_dom"/>
</dbReference>
<evidence type="ECO:0000256" key="7">
    <source>
        <dbReference type="ARBA" id="ARBA00023288"/>
    </source>
</evidence>
<feature type="compositionally biased region" description="Low complexity" evidence="8">
    <location>
        <begin position="178"/>
        <end position="214"/>
    </location>
</feature>
<proteinExistence type="predicted"/>
<keyword evidence="12" id="KW-1185">Reference proteome</keyword>
<feature type="chain" id="PRO_5004932119" description="Copper acquisition factor BIM1-like domain-containing protein" evidence="9">
    <location>
        <begin position="19"/>
        <end position="240"/>
    </location>
</feature>